<proteinExistence type="predicted"/>
<sequence>VLLNSKKPNVYLVDLGTGTDRNLLPLGIGFLSSYCNKFPEIREQFNIELRFLRTGTKEMVD</sequence>
<dbReference type="AlphaFoldDB" id="A0A383BCY8"/>
<reference evidence="1" key="1">
    <citation type="submission" date="2018-05" db="EMBL/GenBank/DDBJ databases">
        <authorList>
            <person name="Lanie J.A."/>
            <person name="Ng W.-L."/>
            <person name="Kazmierczak K.M."/>
            <person name="Andrzejewski T.M."/>
            <person name="Davidsen T.M."/>
            <person name="Wayne K.J."/>
            <person name="Tettelin H."/>
            <person name="Glass J.I."/>
            <person name="Rusch D."/>
            <person name="Podicherti R."/>
            <person name="Tsui H.-C.T."/>
            <person name="Winkler M.E."/>
        </authorList>
    </citation>
    <scope>NUCLEOTIDE SEQUENCE</scope>
</reference>
<dbReference type="EMBL" id="UINC01199518">
    <property type="protein sequence ID" value="SVE17987.1"/>
    <property type="molecule type" value="Genomic_DNA"/>
</dbReference>
<accession>A0A383BCY8</accession>
<protein>
    <submittedName>
        <fullName evidence="1">Uncharacterized protein</fullName>
    </submittedName>
</protein>
<name>A0A383BCY8_9ZZZZ</name>
<evidence type="ECO:0000313" key="1">
    <source>
        <dbReference type="EMBL" id="SVE17987.1"/>
    </source>
</evidence>
<organism evidence="1">
    <name type="scientific">marine metagenome</name>
    <dbReference type="NCBI Taxonomy" id="408172"/>
    <lineage>
        <taxon>unclassified sequences</taxon>
        <taxon>metagenomes</taxon>
        <taxon>ecological metagenomes</taxon>
    </lineage>
</organism>
<feature type="non-terminal residue" evidence="1">
    <location>
        <position position="61"/>
    </location>
</feature>
<feature type="non-terminal residue" evidence="1">
    <location>
        <position position="1"/>
    </location>
</feature>
<gene>
    <name evidence="1" type="ORF">METZ01_LOCUS470841</name>
</gene>